<sequence length="142" mass="15969">NKANPNPLKIRKDWDLIGFGFDLEKKIRNTERSTPAAPIANTSSRSSSAEGITTNSFAPESQSAFEALKRKRESMTLHQTIKKAKFSLCSPEETTAHSRLTDQHLRVLASAMVVREILKETVEKSEIPEDLLDLLYNLEENV</sequence>
<feature type="region of interest" description="Disordered" evidence="1">
    <location>
        <begin position="32"/>
        <end position="56"/>
    </location>
</feature>
<dbReference type="EMBL" id="LRGB01011496">
    <property type="protein sequence ID" value="KZS00147.1"/>
    <property type="molecule type" value="Genomic_DNA"/>
</dbReference>
<dbReference type="AlphaFoldDB" id="A0A168EKP5"/>
<accession>A0A168EKP5</accession>
<reference evidence="2 3" key="1">
    <citation type="submission" date="2016-03" db="EMBL/GenBank/DDBJ databases">
        <title>EvidentialGene: Evidence-directed Construction of Genes on Genomes.</title>
        <authorList>
            <person name="Gilbert D.G."/>
            <person name="Choi J.-H."/>
            <person name="Mockaitis K."/>
            <person name="Colbourne J."/>
            <person name="Pfrender M."/>
        </authorList>
    </citation>
    <scope>NUCLEOTIDE SEQUENCE [LARGE SCALE GENOMIC DNA]</scope>
    <source>
        <strain evidence="2 3">Xinb3</strain>
        <tissue evidence="2">Complete organism</tissue>
    </source>
</reference>
<gene>
    <name evidence="2" type="ORF">APZ42_003681</name>
</gene>
<feature type="compositionally biased region" description="Polar residues" evidence="1">
    <location>
        <begin position="40"/>
        <end position="56"/>
    </location>
</feature>
<feature type="non-terminal residue" evidence="2">
    <location>
        <position position="1"/>
    </location>
</feature>
<keyword evidence="3" id="KW-1185">Reference proteome</keyword>
<protein>
    <submittedName>
        <fullName evidence="2">Uncharacterized protein</fullName>
    </submittedName>
</protein>
<evidence type="ECO:0000313" key="2">
    <source>
        <dbReference type="EMBL" id="KZS00147.1"/>
    </source>
</evidence>
<evidence type="ECO:0000256" key="1">
    <source>
        <dbReference type="SAM" id="MobiDB-lite"/>
    </source>
</evidence>
<organism evidence="2 3">
    <name type="scientific">Daphnia magna</name>
    <dbReference type="NCBI Taxonomy" id="35525"/>
    <lineage>
        <taxon>Eukaryota</taxon>
        <taxon>Metazoa</taxon>
        <taxon>Ecdysozoa</taxon>
        <taxon>Arthropoda</taxon>
        <taxon>Crustacea</taxon>
        <taxon>Branchiopoda</taxon>
        <taxon>Diplostraca</taxon>
        <taxon>Cladocera</taxon>
        <taxon>Anomopoda</taxon>
        <taxon>Daphniidae</taxon>
        <taxon>Daphnia</taxon>
    </lineage>
</organism>
<dbReference type="Proteomes" id="UP000076858">
    <property type="component" value="Unassembled WGS sequence"/>
</dbReference>
<name>A0A168EKP5_9CRUS</name>
<dbReference type="OrthoDB" id="6356298at2759"/>
<comment type="caution">
    <text evidence="2">The sequence shown here is derived from an EMBL/GenBank/DDBJ whole genome shotgun (WGS) entry which is preliminary data.</text>
</comment>
<proteinExistence type="predicted"/>
<evidence type="ECO:0000313" key="3">
    <source>
        <dbReference type="Proteomes" id="UP000076858"/>
    </source>
</evidence>